<dbReference type="Proteomes" id="UP001596045">
    <property type="component" value="Unassembled WGS sequence"/>
</dbReference>
<reference evidence="2" key="1">
    <citation type="journal article" date="2019" name="Int. J. Syst. Evol. Microbiol.">
        <title>The Global Catalogue of Microorganisms (GCM) 10K type strain sequencing project: providing services to taxonomists for standard genome sequencing and annotation.</title>
        <authorList>
            <consortium name="The Broad Institute Genomics Platform"/>
            <consortium name="The Broad Institute Genome Sequencing Center for Infectious Disease"/>
            <person name="Wu L."/>
            <person name="Ma J."/>
        </authorList>
    </citation>
    <scope>NUCLEOTIDE SEQUENCE [LARGE SCALE GENOMIC DNA]</scope>
    <source>
        <strain evidence="2">JCM 17066</strain>
    </source>
</reference>
<dbReference type="RefSeq" id="WP_378998200.1">
    <property type="nucleotide sequence ID" value="NZ_JBHSMT010000026.1"/>
</dbReference>
<keyword evidence="2" id="KW-1185">Reference proteome</keyword>
<organism evidence="1 2">
    <name type="scientific">Paraherbaspirillum soli</name>
    <dbReference type="NCBI Taxonomy" id="631222"/>
    <lineage>
        <taxon>Bacteria</taxon>
        <taxon>Pseudomonadati</taxon>
        <taxon>Pseudomonadota</taxon>
        <taxon>Betaproteobacteria</taxon>
        <taxon>Burkholderiales</taxon>
        <taxon>Oxalobacteraceae</taxon>
        <taxon>Paraherbaspirillum</taxon>
    </lineage>
</organism>
<evidence type="ECO:0000313" key="1">
    <source>
        <dbReference type="EMBL" id="MFC5475095.1"/>
    </source>
</evidence>
<name>A0ABW0MA46_9BURK</name>
<comment type="caution">
    <text evidence="1">The sequence shown here is derived from an EMBL/GenBank/DDBJ whole genome shotgun (WGS) entry which is preliminary data.</text>
</comment>
<dbReference type="EMBL" id="JBHSMT010000026">
    <property type="protein sequence ID" value="MFC5475095.1"/>
    <property type="molecule type" value="Genomic_DNA"/>
</dbReference>
<protein>
    <submittedName>
        <fullName evidence="1">Uncharacterized protein</fullName>
    </submittedName>
</protein>
<proteinExistence type="predicted"/>
<gene>
    <name evidence="1" type="ORF">ACFPM8_14125</name>
</gene>
<accession>A0ABW0MA46</accession>
<sequence>MLNADQLDGKAAMDLFKEVMVWKRLGDTSAVRYCCLNDLKTDQYAVQSADFFRLPLEEQQFRNFQSQFAELFIEVSVHERCDWYDSLEDAIRAHDRDFS</sequence>
<evidence type="ECO:0000313" key="2">
    <source>
        <dbReference type="Proteomes" id="UP001596045"/>
    </source>
</evidence>